<dbReference type="EMBL" id="JACRSS010000004">
    <property type="protein sequence ID" value="MBC8538968.1"/>
    <property type="molecule type" value="Genomic_DNA"/>
</dbReference>
<dbReference type="SUPFAM" id="SSF52402">
    <property type="entry name" value="Adenine nucleotide alpha hydrolases-like"/>
    <property type="match status" value="1"/>
</dbReference>
<evidence type="ECO:0000256" key="6">
    <source>
        <dbReference type="RuleBase" id="RU003811"/>
    </source>
</evidence>
<evidence type="ECO:0000313" key="10">
    <source>
        <dbReference type="EMBL" id="MBC8538968.1"/>
    </source>
</evidence>
<dbReference type="EC" id="6.3.1.5" evidence="7"/>
<dbReference type="Gene3D" id="3.40.50.850">
    <property type="entry name" value="Isochorismatase-like"/>
    <property type="match status" value="1"/>
</dbReference>
<dbReference type="PANTHER" id="PTHR23090:SF7">
    <property type="entry name" value="NH(3)-DEPENDENT NAD(+) SYNTHETASE"/>
    <property type="match status" value="1"/>
</dbReference>
<evidence type="ECO:0000259" key="8">
    <source>
        <dbReference type="Pfam" id="PF00857"/>
    </source>
</evidence>
<evidence type="ECO:0000256" key="4">
    <source>
        <dbReference type="ARBA" id="ARBA00022840"/>
    </source>
</evidence>
<dbReference type="Pfam" id="PF02540">
    <property type="entry name" value="NAD_synthase"/>
    <property type="match status" value="1"/>
</dbReference>
<evidence type="ECO:0000259" key="9">
    <source>
        <dbReference type="Pfam" id="PF02540"/>
    </source>
</evidence>
<dbReference type="GO" id="GO:0009435">
    <property type="term" value="P:NAD+ biosynthetic process"/>
    <property type="evidence" value="ECO:0007669"/>
    <property type="project" value="InterPro"/>
</dbReference>
<dbReference type="PANTHER" id="PTHR23090">
    <property type="entry name" value="NH 3 /GLUTAMINE-DEPENDENT NAD + SYNTHETASE"/>
    <property type="match status" value="1"/>
</dbReference>
<organism evidence="10 11">
    <name type="scientific">Guopingia tenuis</name>
    <dbReference type="NCBI Taxonomy" id="2763656"/>
    <lineage>
        <taxon>Bacteria</taxon>
        <taxon>Bacillati</taxon>
        <taxon>Bacillota</taxon>
        <taxon>Clostridia</taxon>
        <taxon>Christensenellales</taxon>
        <taxon>Christensenellaceae</taxon>
        <taxon>Guopingia</taxon>
    </lineage>
</organism>
<evidence type="ECO:0000256" key="7">
    <source>
        <dbReference type="RuleBase" id="RU003812"/>
    </source>
</evidence>
<dbReference type="Pfam" id="PF00857">
    <property type="entry name" value="Isochorismatase"/>
    <property type="match status" value="1"/>
</dbReference>
<protein>
    <recommendedName>
        <fullName evidence="7">NH(3)-dependent NAD(+) synthetase</fullName>
        <ecNumber evidence="7">6.3.1.5</ecNumber>
    </recommendedName>
</protein>
<dbReference type="GO" id="GO:0008795">
    <property type="term" value="F:NAD+ synthase activity"/>
    <property type="evidence" value="ECO:0007669"/>
    <property type="project" value="UniProtKB-EC"/>
</dbReference>
<evidence type="ECO:0000256" key="5">
    <source>
        <dbReference type="ARBA" id="ARBA00023027"/>
    </source>
</evidence>
<feature type="domain" description="NAD/GMP synthase" evidence="9">
    <location>
        <begin position="31"/>
        <end position="266"/>
    </location>
</feature>
<comment type="similarity">
    <text evidence="6">Belongs to the NAD synthetase family.</text>
</comment>
<dbReference type="GO" id="GO:0005524">
    <property type="term" value="F:ATP binding"/>
    <property type="evidence" value="ECO:0007669"/>
    <property type="project" value="UniProtKB-KW"/>
</dbReference>
<proteinExistence type="inferred from homology"/>
<evidence type="ECO:0000313" key="11">
    <source>
        <dbReference type="Proteomes" id="UP000617951"/>
    </source>
</evidence>
<keyword evidence="5 6" id="KW-0520">NAD</keyword>
<name>A0A926HX30_9FIRM</name>
<feature type="domain" description="Isochorismatase-like" evidence="8">
    <location>
        <begin position="282"/>
        <end position="462"/>
    </location>
</feature>
<dbReference type="Gene3D" id="3.40.50.620">
    <property type="entry name" value="HUPs"/>
    <property type="match status" value="1"/>
</dbReference>
<evidence type="ECO:0000256" key="1">
    <source>
        <dbReference type="ARBA" id="ARBA00004790"/>
    </source>
</evidence>
<dbReference type="InterPro" id="IPR022310">
    <property type="entry name" value="NAD/GMP_synthase"/>
</dbReference>
<dbReference type="SUPFAM" id="SSF52499">
    <property type="entry name" value="Isochorismatase-like hydrolases"/>
    <property type="match status" value="1"/>
</dbReference>
<keyword evidence="4 6" id="KW-0067">ATP-binding</keyword>
<dbReference type="GO" id="GO:0005737">
    <property type="term" value="C:cytoplasm"/>
    <property type="evidence" value="ECO:0007669"/>
    <property type="project" value="InterPro"/>
</dbReference>
<sequence>MKMKQREILNALPLDFRRDCQTQEEYLDKKIEEIKAAIREYLKNTGLRGYMLGLSGGIDSFAAAALAADAVKEISGVLYLLLLPNGEQADMADSIQCRDALLARFDNIEAATVSIENAYAGVLADISSCPFYDPENRYALGNTQARLRMVEQYALAKNLLVIGTDHATENVTGYFTKYGDGGSDFNPLDGLIKPDIYAIAARYGAPECVMKKAPAAGLGISSSDEEELGIRYEELALYLQGNLIDKEKMQRIVSLYERAEHKRHMPASPMNTWWKGKAEDTTHVVVDMIHAFVDGSMACQGAEEAVAYTCGYMDAHPEMRVLYVGDCHPAEHCSFKENGGEWSAHAVQGTEDSTWPEAFYQIHKTINTPLVRYNVFCKGTDPMREEYSGFNAQNEFYGALKYNLTRRVVVSGIATEYCVKNTVIDLLKNGFEVILLEKGLAYIDRDAHEKTLLELKEMGAKLV</sequence>
<keyword evidence="2 6" id="KW-0436">Ligase</keyword>
<dbReference type="RefSeq" id="WP_249280610.1">
    <property type="nucleotide sequence ID" value="NZ_JACRSS010000004.1"/>
</dbReference>
<dbReference type="InterPro" id="IPR036380">
    <property type="entry name" value="Isochorismatase-like_sf"/>
</dbReference>
<comment type="pathway">
    <text evidence="1">Cofactor biosynthesis; NAD(+) biosynthesis.</text>
</comment>
<reference evidence="10" key="1">
    <citation type="submission" date="2020-08" db="EMBL/GenBank/DDBJ databases">
        <title>Genome public.</title>
        <authorList>
            <person name="Liu C."/>
            <person name="Sun Q."/>
        </authorList>
    </citation>
    <scope>NUCLEOTIDE SEQUENCE</scope>
    <source>
        <strain evidence="10">NSJ-63</strain>
    </source>
</reference>
<keyword evidence="11" id="KW-1185">Reference proteome</keyword>
<gene>
    <name evidence="10" type="primary">nadE</name>
    <name evidence="10" type="ORF">H8693_08480</name>
</gene>
<dbReference type="CDD" id="cd00553">
    <property type="entry name" value="NAD_synthase"/>
    <property type="match status" value="1"/>
</dbReference>
<evidence type="ECO:0000256" key="3">
    <source>
        <dbReference type="ARBA" id="ARBA00022741"/>
    </source>
</evidence>
<comment type="caution">
    <text evidence="10">The sequence shown here is derived from an EMBL/GenBank/DDBJ whole genome shotgun (WGS) entry which is preliminary data.</text>
</comment>
<evidence type="ECO:0000256" key="2">
    <source>
        <dbReference type="ARBA" id="ARBA00022598"/>
    </source>
</evidence>
<dbReference type="GO" id="GO:0004359">
    <property type="term" value="F:glutaminase activity"/>
    <property type="evidence" value="ECO:0007669"/>
    <property type="project" value="InterPro"/>
</dbReference>
<dbReference type="InterPro" id="IPR003694">
    <property type="entry name" value="NAD_synthase"/>
</dbReference>
<dbReference type="Proteomes" id="UP000617951">
    <property type="component" value="Unassembled WGS sequence"/>
</dbReference>
<dbReference type="GO" id="GO:0003952">
    <property type="term" value="F:NAD+ synthase (glutamine-hydrolyzing) activity"/>
    <property type="evidence" value="ECO:0007669"/>
    <property type="project" value="InterPro"/>
</dbReference>
<dbReference type="InterPro" id="IPR000868">
    <property type="entry name" value="Isochorismatase-like_dom"/>
</dbReference>
<comment type="catalytic activity">
    <reaction evidence="7">
        <text>deamido-NAD(+) + NH4(+) + ATP = AMP + diphosphate + NAD(+) + H(+)</text>
        <dbReference type="Rhea" id="RHEA:21188"/>
        <dbReference type="ChEBI" id="CHEBI:15378"/>
        <dbReference type="ChEBI" id="CHEBI:28938"/>
        <dbReference type="ChEBI" id="CHEBI:30616"/>
        <dbReference type="ChEBI" id="CHEBI:33019"/>
        <dbReference type="ChEBI" id="CHEBI:57540"/>
        <dbReference type="ChEBI" id="CHEBI:58437"/>
        <dbReference type="ChEBI" id="CHEBI:456215"/>
        <dbReference type="EC" id="6.3.1.5"/>
    </reaction>
</comment>
<dbReference type="NCBIfam" id="TIGR00552">
    <property type="entry name" value="nadE"/>
    <property type="match status" value="1"/>
</dbReference>
<keyword evidence="3 6" id="KW-0547">Nucleotide-binding</keyword>
<dbReference type="AlphaFoldDB" id="A0A926HX30"/>
<accession>A0A926HX30</accession>
<dbReference type="InterPro" id="IPR014729">
    <property type="entry name" value="Rossmann-like_a/b/a_fold"/>
</dbReference>